<gene>
    <name evidence="2" type="ORF">C1H46_021263</name>
</gene>
<feature type="compositionally biased region" description="Gly residues" evidence="1">
    <location>
        <begin position="141"/>
        <end position="155"/>
    </location>
</feature>
<reference evidence="2 3" key="1">
    <citation type="journal article" date="2019" name="G3 (Bethesda)">
        <title>Sequencing of a Wild Apple (Malus baccata) Genome Unravels the Differences Between Cultivated and Wild Apple Species Regarding Disease Resistance and Cold Tolerance.</title>
        <authorList>
            <person name="Chen X."/>
        </authorList>
    </citation>
    <scope>NUCLEOTIDE SEQUENCE [LARGE SCALE GENOMIC DNA]</scope>
    <source>
        <strain evidence="3">cv. Shandingzi</strain>
        <tissue evidence="2">Leaves</tissue>
    </source>
</reference>
<name>A0A540M349_MALBA</name>
<dbReference type="Proteomes" id="UP000315295">
    <property type="component" value="Unassembled WGS sequence"/>
</dbReference>
<dbReference type="AlphaFoldDB" id="A0A540M349"/>
<dbReference type="EMBL" id="VIEB01000375">
    <property type="protein sequence ID" value="TQD93170.1"/>
    <property type="molecule type" value="Genomic_DNA"/>
</dbReference>
<comment type="caution">
    <text evidence="2">The sequence shown here is derived from an EMBL/GenBank/DDBJ whole genome shotgun (WGS) entry which is preliminary data.</text>
</comment>
<feature type="compositionally biased region" description="Basic residues" evidence="1">
    <location>
        <begin position="34"/>
        <end position="44"/>
    </location>
</feature>
<proteinExistence type="predicted"/>
<sequence>MLVSPSFIQLITSPLPKHDLTWHYLRSPPLSPPQKHRRRSHSPAKPHPVAPLPNHQPILNLRPRPRHPGLQPPPHDRGAQPGPPQQGVRSRRVSEAGPGQDPDGAGAHGLAAVDGVQEDEAAGGVREGDGRRRVQRDHMGRGGGPVVSGAGAGEGGDGEVDRGAGRERDL</sequence>
<protein>
    <submittedName>
        <fullName evidence="2">Uncharacterized protein</fullName>
    </submittedName>
</protein>
<evidence type="ECO:0000313" key="3">
    <source>
        <dbReference type="Proteomes" id="UP000315295"/>
    </source>
</evidence>
<evidence type="ECO:0000313" key="2">
    <source>
        <dbReference type="EMBL" id="TQD93170.1"/>
    </source>
</evidence>
<organism evidence="2 3">
    <name type="scientific">Malus baccata</name>
    <name type="common">Siberian crab apple</name>
    <name type="synonym">Pyrus baccata</name>
    <dbReference type="NCBI Taxonomy" id="106549"/>
    <lineage>
        <taxon>Eukaryota</taxon>
        <taxon>Viridiplantae</taxon>
        <taxon>Streptophyta</taxon>
        <taxon>Embryophyta</taxon>
        <taxon>Tracheophyta</taxon>
        <taxon>Spermatophyta</taxon>
        <taxon>Magnoliopsida</taxon>
        <taxon>eudicotyledons</taxon>
        <taxon>Gunneridae</taxon>
        <taxon>Pentapetalae</taxon>
        <taxon>rosids</taxon>
        <taxon>fabids</taxon>
        <taxon>Rosales</taxon>
        <taxon>Rosaceae</taxon>
        <taxon>Amygdaloideae</taxon>
        <taxon>Maleae</taxon>
        <taxon>Malus</taxon>
    </lineage>
</organism>
<feature type="compositionally biased region" description="Basic and acidic residues" evidence="1">
    <location>
        <begin position="159"/>
        <end position="170"/>
    </location>
</feature>
<evidence type="ECO:0000256" key="1">
    <source>
        <dbReference type="SAM" id="MobiDB-lite"/>
    </source>
</evidence>
<feature type="region of interest" description="Disordered" evidence="1">
    <location>
        <begin position="18"/>
        <end position="170"/>
    </location>
</feature>
<feature type="compositionally biased region" description="Low complexity" evidence="1">
    <location>
        <begin position="96"/>
        <end position="109"/>
    </location>
</feature>
<keyword evidence="3" id="KW-1185">Reference proteome</keyword>
<accession>A0A540M349</accession>
<feature type="compositionally biased region" description="Basic and acidic residues" evidence="1">
    <location>
        <begin position="126"/>
        <end position="140"/>
    </location>
</feature>